<feature type="region of interest" description="Disordered" evidence="1">
    <location>
        <begin position="443"/>
        <end position="526"/>
    </location>
</feature>
<reference evidence="2" key="2">
    <citation type="submission" date="2019-07" db="EMBL/GenBank/DDBJ databases">
        <authorList>
            <person name="Seetharam A."/>
            <person name="Woodhouse M."/>
            <person name="Cannon E."/>
        </authorList>
    </citation>
    <scope>NUCLEOTIDE SEQUENCE [LARGE SCALE GENOMIC DNA]</scope>
    <source>
        <strain evidence="2">cv. B73</strain>
    </source>
</reference>
<feature type="region of interest" description="Disordered" evidence="1">
    <location>
        <begin position="571"/>
        <end position="638"/>
    </location>
</feature>
<dbReference type="AlphaFoldDB" id="A0A804PAW1"/>
<keyword evidence="3" id="KW-1185">Reference proteome</keyword>
<reference evidence="2" key="3">
    <citation type="submission" date="2021-05" db="UniProtKB">
        <authorList>
            <consortium name="EnsemblPlants"/>
        </authorList>
    </citation>
    <scope>IDENTIFICATION</scope>
    <source>
        <strain evidence="2">cv. B73</strain>
    </source>
</reference>
<feature type="compositionally biased region" description="Basic residues" evidence="1">
    <location>
        <begin position="168"/>
        <end position="188"/>
    </location>
</feature>
<organism evidence="2 3">
    <name type="scientific">Zea mays</name>
    <name type="common">Maize</name>
    <dbReference type="NCBI Taxonomy" id="4577"/>
    <lineage>
        <taxon>Eukaryota</taxon>
        <taxon>Viridiplantae</taxon>
        <taxon>Streptophyta</taxon>
        <taxon>Embryophyta</taxon>
        <taxon>Tracheophyta</taxon>
        <taxon>Spermatophyta</taxon>
        <taxon>Magnoliopsida</taxon>
        <taxon>Liliopsida</taxon>
        <taxon>Poales</taxon>
        <taxon>Poaceae</taxon>
        <taxon>PACMAD clade</taxon>
        <taxon>Panicoideae</taxon>
        <taxon>Andropogonodae</taxon>
        <taxon>Andropogoneae</taxon>
        <taxon>Tripsacinae</taxon>
        <taxon>Zea</taxon>
    </lineage>
</organism>
<evidence type="ECO:0000313" key="3">
    <source>
        <dbReference type="Proteomes" id="UP000007305"/>
    </source>
</evidence>
<dbReference type="EnsemblPlants" id="Zm00001eb221280_T001">
    <property type="protein sequence ID" value="Zm00001eb221280_P001"/>
    <property type="gene ID" value="Zm00001eb221280"/>
</dbReference>
<feature type="compositionally biased region" description="Basic and acidic residues" evidence="1">
    <location>
        <begin position="337"/>
        <end position="351"/>
    </location>
</feature>
<feature type="compositionally biased region" description="Basic residues" evidence="1">
    <location>
        <begin position="327"/>
        <end position="336"/>
    </location>
</feature>
<feature type="compositionally biased region" description="Basic residues" evidence="1">
    <location>
        <begin position="280"/>
        <end position="292"/>
    </location>
</feature>
<accession>A0A804PAW1</accession>
<feature type="compositionally biased region" description="Basic and acidic residues" evidence="1">
    <location>
        <begin position="610"/>
        <end position="631"/>
    </location>
</feature>
<protein>
    <submittedName>
        <fullName evidence="2">Uncharacterized protein</fullName>
    </submittedName>
</protein>
<dbReference type="Proteomes" id="UP000007305">
    <property type="component" value="Chromosome 5"/>
</dbReference>
<dbReference type="InParanoid" id="A0A804PAW1"/>
<feature type="region of interest" description="Disordered" evidence="1">
    <location>
        <begin position="154"/>
        <end position="425"/>
    </location>
</feature>
<feature type="compositionally biased region" description="Gly residues" evidence="1">
    <location>
        <begin position="509"/>
        <end position="518"/>
    </location>
</feature>
<proteinExistence type="predicted"/>
<dbReference type="Gramene" id="Zm00001eb221280_T001">
    <property type="protein sequence ID" value="Zm00001eb221280_P001"/>
    <property type="gene ID" value="Zm00001eb221280"/>
</dbReference>
<sequence length="638" mass="70139">MDVTITVVTFVLEAFGSPNQNGLYVCCCHQATTGMAAAQYHSRAYILQHPQELSPRARSLAHRSLRRAHTQTKAKPLLPPFFAQPTPNAIHERHGHRRVAKRHGCCGGDGGRCRQRRAGGPAPGGADSGAAGGRVHLRCHPLAAAAAHTGLAHVAARRHAPVPASRPPQRHVRVDHRRAQGARGHVHVPRAVAHQPPLRCHRRPAQPGAPPQDQVRELPQGPLLPRKHAGPPRRRHLRRRRRGVEEAAQGGQPRVPLRRVPRAHRQLARRARPPPAAPRAGRRGGRGRRRGPPGRAPPPHVRQRLHDRLRRRPGLPPPGPPRDPVRPRVRGRHRGDHRPLRHADRAVARDARARRRARARAPALPGRRRRVRVRRDPQAQGGARRRRGRGRAQVGPAHRVHQDARRGRAPVHGQVPPRHLRELHPGRPRHLVCGARVVLLAARQEPRRGGQDPGGGGGDRRGAEGGWGGRRGGGGARVQARGGEADGVPPRRALRGAPPLPVRPRRPQGGRGGRGVPGRDGAEEGHQGDLRHVLHGADGEHLGRRLPRVQAGAVAPGRTLRGRVRLQVHGLQRRPAPVPRQGLRLLPDEVHRRLHPPPLPRPRRRGPPRRAQDGAHHVHEARAQGDAHQERQGQLIKL</sequence>
<feature type="compositionally biased region" description="Low complexity" evidence="1">
    <location>
        <begin position="477"/>
        <end position="497"/>
    </location>
</feature>
<feature type="compositionally biased region" description="Basic residues" evidence="1">
    <location>
        <begin position="301"/>
        <end position="313"/>
    </location>
</feature>
<name>A0A804PAW1_MAIZE</name>
<evidence type="ECO:0000313" key="2">
    <source>
        <dbReference type="EnsemblPlants" id="Zm00001eb221280_P001"/>
    </source>
</evidence>
<reference evidence="3" key="1">
    <citation type="journal article" date="2009" name="Science">
        <title>The B73 maize genome: complexity, diversity, and dynamics.</title>
        <authorList>
            <person name="Schnable P.S."/>
            <person name="Ware D."/>
            <person name="Fulton R.S."/>
            <person name="Stein J.C."/>
            <person name="Wei F."/>
            <person name="Pasternak S."/>
            <person name="Liang C."/>
            <person name="Zhang J."/>
            <person name="Fulton L."/>
            <person name="Graves T.A."/>
            <person name="Minx P."/>
            <person name="Reily A.D."/>
            <person name="Courtney L."/>
            <person name="Kruchowski S.S."/>
            <person name="Tomlinson C."/>
            <person name="Strong C."/>
            <person name="Delehaunty K."/>
            <person name="Fronick C."/>
            <person name="Courtney B."/>
            <person name="Rock S.M."/>
            <person name="Belter E."/>
            <person name="Du F."/>
            <person name="Kim K."/>
            <person name="Abbott R.M."/>
            <person name="Cotton M."/>
            <person name="Levy A."/>
            <person name="Marchetto P."/>
            <person name="Ochoa K."/>
            <person name="Jackson S.M."/>
            <person name="Gillam B."/>
            <person name="Chen W."/>
            <person name="Yan L."/>
            <person name="Higginbotham J."/>
            <person name="Cardenas M."/>
            <person name="Waligorski J."/>
            <person name="Applebaum E."/>
            <person name="Phelps L."/>
            <person name="Falcone J."/>
            <person name="Kanchi K."/>
            <person name="Thane T."/>
            <person name="Scimone A."/>
            <person name="Thane N."/>
            <person name="Henke J."/>
            <person name="Wang T."/>
            <person name="Ruppert J."/>
            <person name="Shah N."/>
            <person name="Rotter K."/>
            <person name="Hodges J."/>
            <person name="Ingenthron E."/>
            <person name="Cordes M."/>
            <person name="Kohlberg S."/>
            <person name="Sgro J."/>
            <person name="Delgado B."/>
            <person name="Mead K."/>
            <person name="Chinwalla A."/>
            <person name="Leonard S."/>
            <person name="Crouse K."/>
            <person name="Collura K."/>
            <person name="Kudrna D."/>
            <person name="Currie J."/>
            <person name="He R."/>
            <person name="Angelova A."/>
            <person name="Rajasekar S."/>
            <person name="Mueller T."/>
            <person name="Lomeli R."/>
            <person name="Scara G."/>
            <person name="Ko A."/>
            <person name="Delaney K."/>
            <person name="Wissotski M."/>
            <person name="Lopez G."/>
            <person name="Campos D."/>
            <person name="Braidotti M."/>
            <person name="Ashley E."/>
            <person name="Golser W."/>
            <person name="Kim H."/>
            <person name="Lee S."/>
            <person name="Lin J."/>
            <person name="Dujmic Z."/>
            <person name="Kim W."/>
            <person name="Talag J."/>
            <person name="Zuccolo A."/>
            <person name="Fan C."/>
            <person name="Sebastian A."/>
            <person name="Kramer M."/>
            <person name="Spiegel L."/>
            <person name="Nascimento L."/>
            <person name="Zutavern T."/>
            <person name="Miller B."/>
            <person name="Ambroise C."/>
            <person name="Muller S."/>
            <person name="Spooner W."/>
            <person name="Narechania A."/>
            <person name="Ren L."/>
            <person name="Wei S."/>
            <person name="Kumari S."/>
            <person name="Faga B."/>
            <person name="Levy M.J."/>
            <person name="McMahan L."/>
            <person name="Van Buren P."/>
            <person name="Vaughn M.W."/>
            <person name="Ying K."/>
            <person name="Yeh C.-T."/>
            <person name="Emrich S.J."/>
            <person name="Jia Y."/>
            <person name="Kalyanaraman A."/>
            <person name="Hsia A.-P."/>
            <person name="Barbazuk W.B."/>
            <person name="Baucom R.S."/>
            <person name="Brutnell T.P."/>
            <person name="Carpita N.C."/>
            <person name="Chaparro C."/>
            <person name="Chia J.-M."/>
            <person name="Deragon J.-M."/>
            <person name="Estill J.C."/>
            <person name="Fu Y."/>
            <person name="Jeddeloh J.A."/>
            <person name="Han Y."/>
            <person name="Lee H."/>
            <person name="Li P."/>
            <person name="Lisch D.R."/>
            <person name="Liu S."/>
            <person name="Liu Z."/>
            <person name="Nagel D.H."/>
            <person name="McCann M.C."/>
            <person name="SanMiguel P."/>
            <person name="Myers A.M."/>
            <person name="Nettleton D."/>
            <person name="Nguyen J."/>
            <person name="Penning B.W."/>
            <person name="Ponnala L."/>
            <person name="Schneider K.L."/>
            <person name="Schwartz D.C."/>
            <person name="Sharma A."/>
            <person name="Soderlund C."/>
            <person name="Springer N.M."/>
            <person name="Sun Q."/>
            <person name="Wang H."/>
            <person name="Waterman M."/>
            <person name="Westerman R."/>
            <person name="Wolfgruber T.K."/>
            <person name="Yang L."/>
            <person name="Yu Y."/>
            <person name="Zhang L."/>
            <person name="Zhou S."/>
            <person name="Zhu Q."/>
            <person name="Bennetzen J.L."/>
            <person name="Dawe R.K."/>
            <person name="Jiang J."/>
            <person name="Jiang N."/>
            <person name="Presting G.G."/>
            <person name="Wessler S.R."/>
            <person name="Aluru S."/>
            <person name="Martienssen R.A."/>
            <person name="Clifton S.W."/>
            <person name="McCombie W.R."/>
            <person name="Wing R.A."/>
            <person name="Wilson R.K."/>
        </authorList>
    </citation>
    <scope>NUCLEOTIDE SEQUENCE [LARGE SCALE GENOMIC DNA]</scope>
    <source>
        <strain evidence="3">cv. B73</strain>
    </source>
</reference>
<feature type="compositionally biased region" description="Basic residues" evidence="1">
    <location>
        <begin position="256"/>
        <end position="272"/>
    </location>
</feature>
<evidence type="ECO:0000256" key="1">
    <source>
        <dbReference type="SAM" id="MobiDB-lite"/>
    </source>
</evidence>
<feature type="compositionally biased region" description="Gly residues" evidence="1">
    <location>
        <begin position="464"/>
        <end position="476"/>
    </location>
</feature>
<feature type="compositionally biased region" description="Basic residues" evidence="1">
    <location>
        <begin position="225"/>
        <end position="242"/>
    </location>
</feature>